<dbReference type="Proteomes" id="UP000549911">
    <property type="component" value="Unassembled WGS sequence"/>
</dbReference>
<evidence type="ECO:0008006" key="5">
    <source>
        <dbReference type="Google" id="ProtNLM"/>
    </source>
</evidence>
<feature type="chain" id="PRO_5031551059" description="DUF732 domain-containing protein" evidence="2">
    <location>
        <begin position="26"/>
        <end position="142"/>
    </location>
</feature>
<dbReference type="AlphaFoldDB" id="A0A7Y9H259"/>
<accession>A0A7Y9H259</accession>
<proteinExistence type="predicted"/>
<dbReference type="EMBL" id="JACCBW010000001">
    <property type="protein sequence ID" value="NYE35739.1"/>
    <property type="molecule type" value="Genomic_DNA"/>
</dbReference>
<sequence length="142" mass="14630">MRKTKIAAAALLVTLSGCTVGGADAPTGDPEKTLSAEPTENDEVDAVSGRPLSDFEGSPTYEWRATISEDPEGLVGEMQAVAPHLGEGDLDDLLGTCESIERGTTGQALVDESVARFSGSADEPVTPDQAEALIGIAQDVCP</sequence>
<organism evidence="3 4">
    <name type="scientific">Nocardioides cavernae</name>
    <dbReference type="NCBI Taxonomy" id="1921566"/>
    <lineage>
        <taxon>Bacteria</taxon>
        <taxon>Bacillati</taxon>
        <taxon>Actinomycetota</taxon>
        <taxon>Actinomycetes</taxon>
        <taxon>Propionibacteriales</taxon>
        <taxon>Nocardioidaceae</taxon>
        <taxon>Nocardioides</taxon>
    </lineage>
</organism>
<gene>
    <name evidence="3" type="ORF">F4692_000843</name>
</gene>
<reference evidence="3 4" key="1">
    <citation type="submission" date="2020-07" db="EMBL/GenBank/DDBJ databases">
        <authorList>
            <person name="Partida-Martinez L."/>
            <person name="Huntemann M."/>
            <person name="Clum A."/>
            <person name="Wang J."/>
            <person name="Palaniappan K."/>
            <person name="Ritter S."/>
            <person name="Chen I.-M."/>
            <person name="Stamatis D."/>
            <person name="Reddy T."/>
            <person name="O'Malley R."/>
            <person name="Daum C."/>
            <person name="Shapiro N."/>
            <person name="Ivanova N."/>
            <person name="Kyrpides N."/>
            <person name="Woyke T."/>
        </authorList>
    </citation>
    <scope>NUCLEOTIDE SEQUENCE [LARGE SCALE GENOMIC DNA]</scope>
    <source>
        <strain evidence="3 4">AT2.17</strain>
    </source>
</reference>
<feature type="signal peptide" evidence="2">
    <location>
        <begin position="1"/>
        <end position="25"/>
    </location>
</feature>
<feature type="region of interest" description="Disordered" evidence="1">
    <location>
        <begin position="19"/>
        <end position="58"/>
    </location>
</feature>
<protein>
    <recommendedName>
        <fullName evidence="5">DUF732 domain-containing protein</fullName>
    </recommendedName>
</protein>
<name>A0A7Y9H259_9ACTN</name>
<evidence type="ECO:0000313" key="3">
    <source>
        <dbReference type="EMBL" id="NYE35739.1"/>
    </source>
</evidence>
<evidence type="ECO:0000313" key="4">
    <source>
        <dbReference type="Proteomes" id="UP000549911"/>
    </source>
</evidence>
<keyword evidence="2" id="KW-0732">Signal</keyword>
<dbReference type="PROSITE" id="PS51257">
    <property type="entry name" value="PROKAR_LIPOPROTEIN"/>
    <property type="match status" value="1"/>
</dbReference>
<evidence type="ECO:0000256" key="1">
    <source>
        <dbReference type="SAM" id="MobiDB-lite"/>
    </source>
</evidence>
<evidence type="ECO:0000256" key="2">
    <source>
        <dbReference type="SAM" id="SignalP"/>
    </source>
</evidence>
<keyword evidence="4" id="KW-1185">Reference proteome</keyword>
<comment type="caution">
    <text evidence="3">The sequence shown here is derived from an EMBL/GenBank/DDBJ whole genome shotgun (WGS) entry which is preliminary data.</text>
</comment>
<reference evidence="3 4" key="2">
    <citation type="submission" date="2020-08" db="EMBL/GenBank/DDBJ databases">
        <title>The Agave Microbiome: Exploring the role of microbial communities in plant adaptations to desert environments.</title>
        <authorList>
            <person name="Partida-Martinez L.P."/>
        </authorList>
    </citation>
    <scope>NUCLEOTIDE SEQUENCE [LARGE SCALE GENOMIC DNA]</scope>
    <source>
        <strain evidence="3 4">AT2.17</strain>
    </source>
</reference>
<dbReference type="RefSeq" id="WP_179618355.1">
    <property type="nucleotide sequence ID" value="NZ_JACCBW010000001.1"/>
</dbReference>